<dbReference type="InterPro" id="IPR056924">
    <property type="entry name" value="SH3_Tf2-1"/>
</dbReference>
<evidence type="ECO:0000313" key="3">
    <source>
        <dbReference type="Proteomes" id="UP000002640"/>
    </source>
</evidence>
<feature type="non-terminal residue" evidence="2">
    <location>
        <position position="79"/>
    </location>
</feature>
<dbReference type="AlphaFoldDB" id="G4YKT8"/>
<sequence length="79" mass="9237">MAESQDKQKEHADARGRGNVEISAVFKTKLRPRFIRPLMVVAKKGRAYTFNLPKKMRTHPVFYMGLLKPYQDPMQVQME</sequence>
<organism evidence="2 3">
    <name type="scientific">Phytophthora sojae (strain P6497)</name>
    <name type="common">Soybean stem and root rot agent</name>
    <name type="synonym">Phytophthora megasperma f. sp. glycines</name>
    <dbReference type="NCBI Taxonomy" id="1094619"/>
    <lineage>
        <taxon>Eukaryota</taxon>
        <taxon>Sar</taxon>
        <taxon>Stramenopiles</taxon>
        <taxon>Oomycota</taxon>
        <taxon>Peronosporomycetes</taxon>
        <taxon>Peronosporales</taxon>
        <taxon>Peronosporaceae</taxon>
        <taxon>Phytophthora</taxon>
    </lineage>
</organism>
<accession>G4YKT8</accession>
<evidence type="ECO:0000313" key="2">
    <source>
        <dbReference type="EMBL" id="EGZ29242.1"/>
    </source>
</evidence>
<dbReference type="Pfam" id="PF24626">
    <property type="entry name" value="SH3_Tf2-1"/>
    <property type="match status" value="1"/>
</dbReference>
<dbReference type="KEGG" id="psoj:PHYSODRAFT_369853"/>
<proteinExistence type="predicted"/>
<feature type="domain" description="Tf2-1-like SH3-like" evidence="1">
    <location>
        <begin position="27"/>
        <end position="71"/>
    </location>
</feature>
<keyword evidence="3" id="KW-1185">Reference proteome</keyword>
<dbReference type="EMBL" id="JH159151">
    <property type="protein sequence ID" value="EGZ29242.1"/>
    <property type="molecule type" value="Genomic_DNA"/>
</dbReference>
<dbReference type="RefSeq" id="XP_009516517.1">
    <property type="nucleotide sequence ID" value="XM_009518222.1"/>
</dbReference>
<name>G4YKT8_PHYSP</name>
<dbReference type="Proteomes" id="UP000002640">
    <property type="component" value="Unassembled WGS sequence"/>
</dbReference>
<gene>
    <name evidence="2" type="ORF">PHYSODRAFT_369853</name>
</gene>
<dbReference type="InParanoid" id="G4YKT8"/>
<protein>
    <recommendedName>
        <fullName evidence="1">Tf2-1-like SH3-like domain-containing protein</fullName>
    </recommendedName>
</protein>
<reference evidence="2 3" key="1">
    <citation type="journal article" date="2006" name="Science">
        <title>Phytophthora genome sequences uncover evolutionary origins and mechanisms of pathogenesis.</title>
        <authorList>
            <person name="Tyler B.M."/>
            <person name="Tripathy S."/>
            <person name="Zhang X."/>
            <person name="Dehal P."/>
            <person name="Jiang R.H."/>
            <person name="Aerts A."/>
            <person name="Arredondo F.D."/>
            <person name="Baxter L."/>
            <person name="Bensasson D."/>
            <person name="Beynon J.L."/>
            <person name="Chapman J."/>
            <person name="Damasceno C.M."/>
            <person name="Dorrance A.E."/>
            <person name="Dou D."/>
            <person name="Dickerman A.W."/>
            <person name="Dubchak I.L."/>
            <person name="Garbelotto M."/>
            <person name="Gijzen M."/>
            <person name="Gordon S.G."/>
            <person name="Govers F."/>
            <person name="Grunwald N.J."/>
            <person name="Huang W."/>
            <person name="Ivors K.L."/>
            <person name="Jones R.W."/>
            <person name="Kamoun S."/>
            <person name="Krampis K."/>
            <person name="Lamour K.H."/>
            <person name="Lee M.K."/>
            <person name="McDonald W.H."/>
            <person name="Medina M."/>
            <person name="Meijer H.J."/>
            <person name="Nordberg E.K."/>
            <person name="Maclean D.J."/>
            <person name="Ospina-Giraldo M.D."/>
            <person name="Morris P.F."/>
            <person name="Phuntumart V."/>
            <person name="Putnam N.H."/>
            <person name="Rash S."/>
            <person name="Rose J.K."/>
            <person name="Sakihama Y."/>
            <person name="Salamov A.A."/>
            <person name="Savidor A."/>
            <person name="Scheuring C.F."/>
            <person name="Smith B.M."/>
            <person name="Sobral B.W."/>
            <person name="Terry A."/>
            <person name="Torto-Alalibo T.A."/>
            <person name="Win J."/>
            <person name="Xu Z."/>
            <person name="Zhang H."/>
            <person name="Grigoriev I.V."/>
            <person name="Rokhsar D.S."/>
            <person name="Boore J.L."/>
        </authorList>
    </citation>
    <scope>NUCLEOTIDE SEQUENCE [LARGE SCALE GENOMIC DNA]</scope>
    <source>
        <strain evidence="2 3">P6497</strain>
    </source>
</reference>
<dbReference type="GeneID" id="20650344"/>
<evidence type="ECO:0000259" key="1">
    <source>
        <dbReference type="Pfam" id="PF24626"/>
    </source>
</evidence>